<gene>
    <name evidence="2" type="ORF">JZM60_09210</name>
</gene>
<feature type="chain" id="PRO_5047506615" description="Lipoprotein" evidence="1">
    <location>
        <begin position="23"/>
        <end position="581"/>
    </location>
</feature>
<proteinExistence type="predicted"/>
<dbReference type="EMBL" id="CP071382">
    <property type="protein sequence ID" value="QSV44357.1"/>
    <property type="molecule type" value="Genomic_DNA"/>
</dbReference>
<keyword evidence="3" id="KW-1185">Reference proteome</keyword>
<dbReference type="Proteomes" id="UP000663651">
    <property type="component" value="Chromosome"/>
</dbReference>
<evidence type="ECO:0008006" key="4">
    <source>
        <dbReference type="Google" id="ProtNLM"/>
    </source>
</evidence>
<evidence type="ECO:0000313" key="2">
    <source>
        <dbReference type="EMBL" id="QSV44357.1"/>
    </source>
</evidence>
<reference evidence="2 3" key="1">
    <citation type="submission" date="2021-03" db="EMBL/GenBank/DDBJ databases">
        <title>Geobacter metallireducens gen. nov. sp. nov., a microorganism capable of coupling the complete oxidation of organic compounds to the reduction of iron and other metals.</title>
        <authorList>
            <person name="Li Y."/>
        </authorList>
    </citation>
    <scope>NUCLEOTIDE SEQUENCE [LARGE SCALE GENOMIC DNA]</scope>
    <source>
        <strain evidence="2 3">Jerry-YX</strain>
    </source>
</reference>
<dbReference type="PROSITE" id="PS51257">
    <property type="entry name" value="PROKAR_LIPOPROTEIN"/>
    <property type="match status" value="1"/>
</dbReference>
<sequence length="581" mass="61247">MGKKVLKLFVMGCVAGSMLVAAGCGGGGGGGSSVTGSSVSGVVADGYLVGAEVFLDLNDNKVWDEGEPKATTGEHGLYTLEGVTGADVAAHPVVVRVPANAVDEDTNTQVGSEYLMSAPPGLPEFVSPLTTLVHNQLEENPALGVSAAEDAVKSQMGMTGTTIDLFKDYVAEKEASGNSAEDQANYAKAHEIAKVVAAVVRENLAVVGNSADTNIALKVALAQVTDNLPLIVGQVSEAIEIGVNPVTGGVNIENIMMSLSSQVVIDQSAIAEVIAEQEQKAPAVSSSFKDALSGDGFYWFDEMDDMYGLTYEYGVVKLGAASGSGFPLSEQFFRLNGGVWGPGDSTDSEFVLISGAWVEESDSVTAGTVSFAADGSAVWTRTQSQLKERIVVSAMNMAGKPIMLPSGDGVSNSGAVYPAGSIFYKMTFTPLQDVYSFMDDSSRFPSFANLNDFMAAHTAGGNFSVVVGEDFGFRFGAQTAQDAGVVEFYTAPFSYTPVLLPLKGVWKLSLVHGQPILTVTVPAGYKREFMDIDMNEELIFFVMNGGIQQGHVEYANVPQIEEGMNFNKTAFDAFMAAWNNQ</sequence>
<feature type="signal peptide" evidence="1">
    <location>
        <begin position="1"/>
        <end position="22"/>
    </location>
</feature>
<organism evidence="2 3">
    <name type="scientific">Geobacter benzoatilyticus</name>
    <dbReference type="NCBI Taxonomy" id="2815309"/>
    <lineage>
        <taxon>Bacteria</taxon>
        <taxon>Pseudomonadati</taxon>
        <taxon>Thermodesulfobacteriota</taxon>
        <taxon>Desulfuromonadia</taxon>
        <taxon>Geobacterales</taxon>
        <taxon>Geobacteraceae</taxon>
        <taxon>Geobacter</taxon>
    </lineage>
</organism>
<evidence type="ECO:0000313" key="3">
    <source>
        <dbReference type="Proteomes" id="UP000663651"/>
    </source>
</evidence>
<dbReference type="RefSeq" id="WP_207161991.1">
    <property type="nucleotide sequence ID" value="NZ_CP071382.1"/>
</dbReference>
<evidence type="ECO:0000256" key="1">
    <source>
        <dbReference type="SAM" id="SignalP"/>
    </source>
</evidence>
<name>A0ABX7PZH5_9BACT</name>
<accession>A0ABX7PZH5</accession>
<keyword evidence="1" id="KW-0732">Signal</keyword>
<protein>
    <recommendedName>
        <fullName evidence="4">Lipoprotein</fullName>
    </recommendedName>
</protein>